<dbReference type="SUPFAM" id="SSF53850">
    <property type="entry name" value="Periplasmic binding protein-like II"/>
    <property type="match status" value="1"/>
</dbReference>
<evidence type="ECO:0000313" key="7">
    <source>
        <dbReference type="Proteomes" id="UP000716906"/>
    </source>
</evidence>
<accession>A0ABS2EA65</accession>
<sequence>MTFDQIQDFIAVVENNTFFEAAEKLHITQSALSKQIMKLEKELDVKLLDRSRRRASVTEAGKIFYQDCLRLSDEYKNSLEHLAPYRHLKEQTLCLGTLPILPQYHLTGKFREFSEKYPDIRLTLEEVAEPDLLPGLLNGKYTLIISRKNMVENLHASVFPLADDHLFAVLPDSEPLCRKLGFSSELCRELFSPCPSPLSLDTLAQMPLILMNRYTSVFQFCTGLFQSRGIPPTIVRTGRVESIISAVSIGEGVSLLPGSNFEIFHHENVRLVPLKEDTAIPVVMCMKKGGHITPAQEKLINFFQKHSPA</sequence>
<dbReference type="Proteomes" id="UP000716906">
    <property type="component" value="Unassembled WGS sequence"/>
</dbReference>
<evidence type="ECO:0000256" key="4">
    <source>
        <dbReference type="ARBA" id="ARBA00023163"/>
    </source>
</evidence>
<proteinExistence type="inferred from homology"/>
<gene>
    <name evidence="6" type="ORF">H7U36_10500</name>
</gene>
<organism evidence="6 7">
    <name type="scientific">Faecalicatena fissicatena</name>
    <dbReference type="NCBI Taxonomy" id="290055"/>
    <lineage>
        <taxon>Bacteria</taxon>
        <taxon>Bacillati</taxon>
        <taxon>Bacillota</taxon>
        <taxon>Clostridia</taxon>
        <taxon>Lachnospirales</taxon>
        <taxon>Lachnospiraceae</taxon>
        <taxon>Faecalicatena</taxon>
    </lineage>
</organism>
<dbReference type="Pfam" id="PF00126">
    <property type="entry name" value="HTH_1"/>
    <property type="match status" value="1"/>
</dbReference>
<evidence type="ECO:0000313" key="6">
    <source>
        <dbReference type="EMBL" id="MBM6738523.1"/>
    </source>
</evidence>
<dbReference type="CDD" id="cd05466">
    <property type="entry name" value="PBP2_LTTR_substrate"/>
    <property type="match status" value="1"/>
</dbReference>
<dbReference type="EMBL" id="JACLYY010000009">
    <property type="protein sequence ID" value="MBM6738523.1"/>
    <property type="molecule type" value="Genomic_DNA"/>
</dbReference>
<evidence type="ECO:0000256" key="2">
    <source>
        <dbReference type="ARBA" id="ARBA00023015"/>
    </source>
</evidence>
<keyword evidence="4" id="KW-0804">Transcription</keyword>
<evidence type="ECO:0000256" key="3">
    <source>
        <dbReference type="ARBA" id="ARBA00023125"/>
    </source>
</evidence>
<dbReference type="Pfam" id="PF03466">
    <property type="entry name" value="LysR_substrate"/>
    <property type="match status" value="1"/>
</dbReference>
<keyword evidence="2" id="KW-0805">Transcription regulation</keyword>
<dbReference type="SUPFAM" id="SSF46785">
    <property type="entry name" value="Winged helix' DNA-binding domain"/>
    <property type="match status" value="1"/>
</dbReference>
<name>A0ABS2EA65_9FIRM</name>
<feature type="domain" description="HTH lysR-type" evidence="5">
    <location>
        <begin position="1"/>
        <end position="58"/>
    </location>
</feature>
<dbReference type="InterPro" id="IPR000847">
    <property type="entry name" value="LysR_HTH_N"/>
</dbReference>
<comment type="similarity">
    <text evidence="1">Belongs to the LysR transcriptional regulatory family.</text>
</comment>
<dbReference type="Gene3D" id="1.10.10.10">
    <property type="entry name" value="Winged helix-like DNA-binding domain superfamily/Winged helix DNA-binding domain"/>
    <property type="match status" value="1"/>
</dbReference>
<evidence type="ECO:0000259" key="5">
    <source>
        <dbReference type="PROSITE" id="PS50931"/>
    </source>
</evidence>
<dbReference type="InterPro" id="IPR036388">
    <property type="entry name" value="WH-like_DNA-bd_sf"/>
</dbReference>
<protein>
    <submittedName>
        <fullName evidence="6">LysR family transcriptional regulator</fullName>
    </submittedName>
</protein>
<dbReference type="PROSITE" id="PS50931">
    <property type="entry name" value="HTH_LYSR"/>
    <property type="match status" value="1"/>
</dbReference>
<comment type="caution">
    <text evidence="6">The sequence shown here is derived from an EMBL/GenBank/DDBJ whole genome shotgun (WGS) entry which is preliminary data.</text>
</comment>
<keyword evidence="7" id="KW-1185">Reference proteome</keyword>
<dbReference type="InterPro" id="IPR005119">
    <property type="entry name" value="LysR_subst-bd"/>
</dbReference>
<dbReference type="PRINTS" id="PR00039">
    <property type="entry name" value="HTHLYSR"/>
</dbReference>
<dbReference type="PANTHER" id="PTHR30126">
    <property type="entry name" value="HTH-TYPE TRANSCRIPTIONAL REGULATOR"/>
    <property type="match status" value="1"/>
</dbReference>
<keyword evidence="3" id="KW-0238">DNA-binding</keyword>
<reference evidence="6 7" key="1">
    <citation type="journal article" date="2021" name="Sci. Rep.">
        <title>The distribution of antibiotic resistance genes in chicken gut microbiota commensals.</title>
        <authorList>
            <person name="Juricova H."/>
            <person name="Matiasovicova J."/>
            <person name="Kubasova T."/>
            <person name="Cejkova D."/>
            <person name="Rychlik I."/>
        </authorList>
    </citation>
    <scope>NUCLEOTIDE SEQUENCE [LARGE SCALE GENOMIC DNA]</scope>
    <source>
        <strain evidence="6 7">An773</strain>
    </source>
</reference>
<evidence type="ECO:0000256" key="1">
    <source>
        <dbReference type="ARBA" id="ARBA00009437"/>
    </source>
</evidence>
<dbReference type="InterPro" id="IPR036390">
    <property type="entry name" value="WH_DNA-bd_sf"/>
</dbReference>
<dbReference type="RefSeq" id="WP_205156105.1">
    <property type="nucleotide sequence ID" value="NZ_JACLYY010000009.1"/>
</dbReference>
<dbReference type="Gene3D" id="3.40.190.290">
    <property type="match status" value="1"/>
</dbReference>